<dbReference type="GO" id="GO:0004588">
    <property type="term" value="F:orotate phosphoribosyltransferase activity"/>
    <property type="evidence" value="ECO:0007669"/>
    <property type="project" value="TreeGrafter"/>
</dbReference>
<organism evidence="3">
    <name type="scientific">viral metagenome</name>
    <dbReference type="NCBI Taxonomy" id="1070528"/>
    <lineage>
        <taxon>unclassified sequences</taxon>
        <taxon>metagenomes</taxon>
        <taxon>organismal metagenomes</taxon>
    </lineage>
</organism>
<evidence type="ECO:0000313" key="3">
    <source>
        <dbReference type="EMBL" id="QHS99899.1"/>
    </source>
</evidence>
<evidence type="ECO:0000256" key="2">
    <source>
        <dbReference type="ARBA" id="ARBA00022975"/>
    </source>
</evidence>
<dbReference type="GO" id="GO:0004590">
    <property type="term" value="F:orotidine-5'-phosphate decarboxylase activity"/>
    <property type="evidence" value="ECO:0007669"/>
    <property type="project" value="TreeGrafter"/>
</dbReference>
<sequence length="164" mass="19399">MLWRSEHRFAIGDGHFDKSKYSIVDDPKRGQRLWYKQIEVIYRENDKCLLVEDLVTSGGSVMKITAILKQNNIDVTNIVIFVDREQRGKQNIVDAVFTITEIIEILVAEEKITSQIRDDVRNNKMISLYHFIMFFLEHIVCYFRHGSRCCRHSIDNQNNRQHLI</sequence>
<dbReference type="Gene3D" id="3.40.50.2020">
    <property type="match status" value="1"/>
</dbReference>
<dbReference type="GO" id="GO:0019856">
    <property type="term" value="P:pyrimidine nucleobase biosynthetic process"/>
    <property type="evidence" value="ECO:0007669"/>
    <property type="project" value="TreeGrafter"/>
</dbReference>
<dbReference type="PANTHER" id="PTHR19278:SF9">
    <property type="entry name" value="URIDINE 5'-MONOPHOSPHATE SYNTHASE"/>
    <property type="match status" value="1"/>
</dbReference>
<evidence type="ECO:0000256" key="1">
    <source>
        <dbReference type="ARBA" id="ARBA00004725"/>
    </source>
</evidence>
<name>A0A6C0C7W8_9ZZZZ</name>
<dbReference type="InterPro" id="IPR029057">
    <property type="entry name" value="PRTase-like"/>
</dbReference>
<dbReference type="InterPro" id="IPR000836">
    <property type="entry name" value="PRTase_dom"/>
</dbReference>
<dbReference type="PANTHER" id="PTHR19278">
    <property type="entry name" value="OROTATE PHOSPHORIBOSYLTRANSFERASE"/>
    <property type="match status" value="1"/>
</dbReference>
<dbReference type="SUPFAM" id="SSF53271">
    <property type="entry name" value="PRTase-like"/>
    <property type="match status" value="1"/>
</dbReference>
<protein>
    <recommendedName>
        <fullName evidence="4">Phosphoribosyltransferase domain-containing protein</fullName>
    </recommendedName>
</protein>
<dbReference type="CDD" id="cd06223">
    <property type="entry name" value="PRTases_typeI"/>
    <property type="match status" value="1"/>
</dbReference>
<accession>A0A6C0C7W8</accession>
<dbReference type="EMBL" id="MN739352">
    <property type="protein sequence ID" value="QHS99899.1"/>
    <property type="molecule type" value="Genomic_DNA"/>
</dbReference>
<dbReference type="GO" id="GO:0006222">
    <property type="term" value="P:UMP biosynthetic process"/>
    <property type="evidence" value="ECO:0007669"/>
    <property type="project" value="TreeGrafter"/>
</dbReference>
<keyword evidence="2" id="KW-0665">Pyrimidine biosynthesis</keyword>
<dbReference type="AlphaFoldDB" id="A0A6C0C7W8"/>
<comment type="pathway">
    <text evidence="1">Pyrimidine metabolism; UMP biosynthesis via de novo pathway.</text>
</comment>
<proteinExistence type="predicted"/>
<evidence type="ECO:0008006" key="4">
    <source>
        <dbReference type="Google" id="ProtNLM"/>
    </source>
</evidence>
<reference evidence="3" key="1">
    <citation type="journal article" date="2020" name="Nature">
        <title>Giant virus diversity and host interactions through global metagenomics.</title>
        <authorList>
            <person name="Schulz F."/>
            <person name="Roux S."/>
            <person name="Paez-Espino D."/>
            <person name="Jungbluth S."/>
            <person name="Walsh D.A."/>
            <person name="Denef V.J."/>
            <person name="McMahon K.D."/>
            <person name="Konstantinidis K.T."/>
            <person name="Eloe-Fadrosh E.A."/>
            <person name="Kyrpides N.C."/>
            <person name="Woyke T."/>
        </authorList>
    </citation>
    <scope>NUCLEOTIDE SEQUENCE</scope>
    <source>
        <strain evidence="3">GVMAG-M-3300020192-26</strain>
    </source>
</reference>